<dbReference type="InterPro" id="IPR046985">
    <property type="entry name" value="IP5"/>
</dbReference>
<comment type="caution">
    <text evidence="3">The sequence shown here is derived from an EMBL/GenBank/DDBJ whole genome shotgun (WGS) entry which is preliminary data.</text>
</comment>
<feature type="region of interest" description="Disordered" evidence="1">
    <location>
        <begin position="46"/>
        <end position="134"/>
    </location>
</feature>
<dbReference type="SMART" id="SM00239">
    <property type="entry name" value="C2"/>
    <property type="match status" value="1"/>
</dbReference>
<reference evidence="3" key="1">
    <citation type="submission" date="2019-03" db="EMBL/GenBank/DDBJ databases">
        <title>Long read genome sequence of the mycoparasitic Pythium oligandrum ATCC 38472 isolated from sugarbeet rhizosphere.</title>
        <authorList>
            <person name="Gaulin E."/>
        </authorList>
    </citation>
    <scope>NUCLEOTIDE SEQUENCE</scope>
    <source>
        <strain evidence="3">ATCC 38472_TT</strain>
    </source>
</reference>
<feature type="compositionally biased region" description="Basic and acidic residues" evidence="1">
    <location>
        <begin position="46"/>
        <end position="60"/>
    </location>
</feature>
<dbReference type="Pfam" id="PF22669">
    <property type="entry name" value="Exo_endo_phos2"/>
    <property type="match status" value="1"/>
</dbReference>
<accession>A0A8K1CJL7</accession>
<feature type="compositionally biased region" description="Acidic residues" evidence="1">
    <location>
        <begin position="79"/>
        <end position="121"/>
    </location>
</feature>
<dbReference type="GO" id="GO:0046856">
    <property type="term" value="P:phosphatidylinositol dephosphorylation"/>
    <property type="evidence" value="ECO:0007669"/>
    <property type="project" value="InterPro"/>
</dbReference>
<proteinExistence type="predicted"/>
<dbReference type="SUPFAM" id="SSF56219">
    <property type="entry name" value="DNase I-like"/>
    <property type="match status" value="1"/>
</dbReference>
<dbReference type="InterPro" id="IPR000300">
    <property type="entry name" value="IPPc"/>
</dbReference>
<dbReference type="CDD" id="cd00030">
    <property type="entry name" value="C2"/>
    <property type="match status" value="1"/>
</dbReference>
<evidence type="ECO:0000313" key="3">
    <source>
        <dbReference type="EMBL" id="TMW64264.1"/>
    </source>
</evidence>
<name>A0A8K1CJL7_PYTOL</name>
<dbReference type="PANTHER" id="PTHR11200">
    <property type="entry name" value="INOSITOL 5-PHOSPHATASE"/>
    <property type="match status" value="1"/>
</dbReference>
<dbReference type="Pfam" id="PF00168">
    <property type="entry name" value="C2"/>
    <property type="match status" value="1"/>
</dbReference>
<keyword evidence="4" id="KW-1185">Reference proteome</keyword>
<sequence>MQLRLLVASWNVGNAMPPKSREGVHDWVPAGGGGFDVIAVGLQESSYREKSASESEREGGRTMSRKSSRSVSAVMTECEGGEEAEAPQEEDYDVQDDEEDEEVEEDGGEEGEEVEEEEEEASTPPSNTHEVTSTAKKLGLAAGDVIIKKLNAKRSIRRVKRLVRQVSSNIRESVADALDYPFARQLTQHLGEQYVLVAKVELLEMRLLVFVHSKHRVSGIEKHSIATGLGSVIGNKGGLILKLVLHNTSLCFVSCHLAAHQDQKFLDKRNADCTSILHASLGLHKHLQMDHQFDHCFWFGDLNYRVDLNYTQPKNRTHDEHVHDVRALVRAKKWTVLNANDQLQHQIEQHKTLFGWELPPALFPPTFKRVRATTDQYNPQRVPSYCDRVLYKSLPGLRSSLKLLEFQSVDSISTSDHKPVRASFQLMTTPRITVTPMGALRDPTTVEFRDLQAKDLLGMDMTGLSDPYVKFYSLPECVLQRDSSGSHPTTATIMNTLAPRWTNEQIPVLSLRCETDVDVKRVHLVLLFMDYDATSMDDRLGVVTLSLDKYTLAKPRFVPFEAQIVRHGKPAGTVSAKIRVVLPHQKSALSQQEEDATARGDVAMRMAGCHCAIS</sequence>
<feature type="compositionally biased region" description="Polar residues" evidence="1">
    <location>
        <begin position="123"/>
        <end position="134"/>
    </location>
</feature>
<dbReference type="Gene3D" id="3.60.10.10">
    <property type="entry name" value="Endonuclease/exonuclease/phosphatase"/>
    <property type="match status" value="1"/>
</dbReference>
<dbReference type="SUPFAM" id="SSF49562">
    <property type="entry name" value="C2 domain (Calcium/lipid-binding domain, CaLB)"/>
    <property type="match status" value="1"/>
</dbReference>
<dbReference type="EMBL" id="SPLM01000040">
    <property type="protein sequence ID" value="TMW64264.1"/>
    <property type="molecule type" value="Genomic_DNA"/>
</dbReference>
<dbReference type="InterPro" id="IPR036691">
    <property type="entry name" value="Endo/exonu/phosph_ase_sf"/>
</dbReference>
<feature type="domain" description="C2" evidence="2">
    <location>
        <begin position="426"/>
        <end position="560"/>
    </location>
</feature>
<organism evidence="3 4">
    <name type="scientific">Pythium oligandrum</name>
    <name type="common">Mycoparasitic fungus</name>
    <dbReference type="NCBI Taxonomy" id="41045"/>
    <lineage>
        <taxon>Eukaryota</taxon>
        <taxon>Sar</taxon>
        <taxon>Stramenopiles</taxon>
        <taxon>Oomycota</taxon>
        <taxon>Peronosporomycetes</taxon>
        <taxon>Pythiales</taxon>
        <taxon>Pythiaceae</taxon>
        <taxon>Pythium</taxon>
    </lineage>
</organism>
<evidence type="ECO:0000259" key="2">
    <source>
        <dbReference type="PROSITE" id="PS50004"/>
    </source>
</evidence>
<dbReference type="InterPro" id="IPR000008">
    <property type="entry name" value="C2_dom"/>
</dbReference>
<evidence type="ECO:0000313" key="4">
    <source>
        <dbReference type="Proteomes" id="UP000794436"/>
    </source>
</evidence>
<dbReference type="AlphaFoldDB" id="A0A8K1CJL7"/>
<gene>
    <name evidence="3" type="ORF">Poli38472_012886</name>
</gene>
<evidence type="ECO:0000256" key="1">
    <source>
        <dbReference type="SAM" id="MobiDB-lite"/>
    </source>
</evidence>
<dbReference type="Gene3D" id="2.60.40.150">
    <property type="entry name" value="C2 domain"/>
    <property type="match status" value="1"/>
</dbReference>
<dbReference type="InterPro" id="IPR035892">
    <property type="entry name" value="C2_domain_sf"/>
</dbReference>
<protein>
    <recommendedName>
        <fullName evidence="2">C2 domain-containing protein</fullName>
    </recommendedName>
</protein>
<dbReference type="GO" id="GO:0004439">
    <property type="term" value="F:phosphatidylinositol-4,5-bisphosphate 5-phosphatase activity"/>
    <property type="evidence" value="ECO:0007669"/>
    <property type="project" value="TreeGrafter"/>
</dbReference>
<dbReference type="PROSITE" id="PS50004">
    <property type="entry name" value="C2"/>
    <property type="match status" value="1"/>
</dbReference>
<dbReference type="SMART" id="SM00128">
    <property type="entry name" value="IPPc"/>
    <property type="match status" value="1"/>
</dbReference>
<dbReference type="OrthoDB" id="62798at2759"/>
<dbReference type="Proteomes" id="UP000794436">
    <property type="component" value="Unassembled WGS sequence"/>
</dbReference>